<dbReference type="AlphaFoldDB" id="A0A0L8HT47"/>
<name>A0A0L8HT47_OCTBM</name>
<accession>A0A0L8HT47</accession>
<dbReference type="EMBL" id="KQ417347">
    <property type="protein sequence ID" value="KOF92386.1"/>
    <property type="molecule type" value="Genomic_DNA"/>
</dbReference>
<proteinExistence type="predicted"/>
<sequence>MSGTFLHHSAVWLVIRPKHIVLFLLPPPPLPPPTFKFADENIIYGMFPSSLPMRKCIVYFFNLSIFF</sequence>
<gene>
    <name evidence="1" type="ORF">OCBIM_22006763mg</name>
</gene>
<protein>
    <submittedName>
        <fullName evidence="1">Uncharacterized protein</fullName>
    </submittedName>
</protein>
<organism evidence="1">
    <name type="scientific">Octopus bimaculoides</name>
    <name type="common">California two-spotted octopus</name>
    <dbReference type="NCBI Taxonomy" id="37653"/>
    <lineage>
        <taxon>Eukaryota</taxon>
        <taxon>Metazoa</taxon>
        <taxon>Spiralia</taxon>
        <taxon>Lophotrochozoa</taxon>
        <taxon>Mollusca</taxon>
        <taxon>Cephalopoda</taxon>
        <taxon>Coleoidea</taxon>
        <taxon>Octopodiformes</taxon>
        <taxon>Octopoda</taxon>
        <taxon>Incirrata</taxon>
        <taxon>Octopodidae</taxon>
        <taxon>Octopus</taxon>
    </lineage>
</organism>
<evidence type="ECO:0000313" key="1">
    <source>
        <dbReference type="EMBL" id="KOF92386.1"/>
    </source>
</evidence>
<reference evidence="1" key="1">
    <citation type="submission" date="2015-07" db="EMBL/GenBank/DDBJ databases">
        <title>MeaNS - Measles Nucleotide Surveillance Program.</title>
        <authorList>
            <person name="Tran T."/>
            <person name="Druce J."/>
        </authorList>
    </citation>
    <scope>NUCLEOTIDE SEQUENCE</scope>
    <source>
        <strain evidence="1">UCB-OBI-ISO-001</strain>
        <tissue evidence="1">Gonad</tissue>
    </source>
</reference>